<keyword evidence="3 6" id="KW-1133">Transmembrane helix</keyword>
<protein>
    <submittedName>
        <fullName evidence="7">CD225/dispanin family protein</fullName>
    </submittedName>
</protein>
<evidence type="ECO:0000313" key="8">
    <source>
        <dbReference type="Proteomes" id="UP000316256"/>
    </source>
</evidence>
<name>A0A541BNK9_9NOCA</name>
<accession>A0A541BNK9</accession>
<keyword evidence="4 6" id="KW-0472">Membrane</keyword>
<feature type="region of interest" description="Disordered" evidence="5">
    <location>
        <begin position="1"/>
        <end position="45"/>
    </location>
</feature>
<keyword evidence="8" id="KW-1185">Reference proteome</keyword>
<evidence type="ECO:0000256" key="3">
    <source>
        <dbReference type="ARBA" id="ARBA00022989"/>
    </source>
</evidence>
<keyword evidence="2 6" id="KW-0812">Transmembrane</keyword>
<dbReference type="GO" id="GO:0016020">
    <property type="term" value="C:membrane"/>
    <property type="evidence" value="ECO:0007669"/>
    <property type="project" value="UniProtKB-SubCell"/>
</dbReference>
<dbReference type="RefSeq" id="WP_142095475.1">
    <property type="nucleotide sequence ID" value="NZ_VIGH01000002.1"/>
</dbReference>
<dbReference type="InterPro" id="IPR007593">
    <property type="entry name" value="CD225/Dispanin_fam"/>
</dbReference>
<dbReference type="AlphaFoldDB" id="A0A541BNK9"/>
<proteinExistence type="predicted"/>
<evidence type="ECO:0000313" key="7">
    <source>
        <dbReference type="EMBL" id="TQF73884.1"/>
    </source>
</evidence>
<evidence type="ECO:0000256" key="2">
    <source>
        <dbReference type="ARBA" id="ARBA00022692"/>
    </source>
</evidence>
<dbReference type="Pfam" id="PF04505">
    <property type="entry name" value="CD225"/>
    <property type="match status" value="1"/>
</dbReference>
<evidence type="ECO:0000256" key="6">
    <source>
        <dbReference type="SAM" id="Phobius"/>
    </source>
</evidence>
<feature type="transmembrane region" description="Helical" evidence="6">
    <location>
        <begin position="54"/>
        <end position="72"/>
    </location>
</feature>
<comment type="caution">
    <text evidence="7">The sequence shown here is derived from an EMBL/GenBank/DDBJ whole genome shotgun (WGS) entry which is preliminary data.</text>
</comment>
<gene>
    <name evidence="7" type="ORF">FK531_04190</name>
</gene>
<sequence length="134" mass="14331">MTEPDTSSPTPYYGAPAYPQYQQPATGQQPVPGQPPMPGPAPQYGAPMLPPTNAGWAAAAVIFFWPLAFAAFNHSSSVYPKWALGDYQGAQYASDRTKQLGKIALGVFAGLFVLFILFYIVVIIVAVNAANSTY</sequence>
<evidence type="ECO:0000256" key="4">
    <source>
        <dbReference type="ARBA" id="ARBA00023136"/>
    </source>
</evidence>
<evidence type="ECO:0000256" key="1">
    <source>
        <dbReference type="ARBA" id="ARBA00004370"/>
    </source>
</evidence>
<dbReference type="OrthoDB" id="4775437at2"/>
<organism evidence="7 8">
    <name type="scientific">Rhodococcus spelaei</name>
    <dbReference type="NCBI Taxonomy" id="2546320"/>
    <lineage>
        <taxon>Bacteria</taxon>
        <taxon>Bacillati</taxon>
        <taxon>Actinomycetota</taxon>
        <taxon>Actinomycetes</taxon>
        <taxon>Mycobacteriales</taxon>
        <taxon>Nocardiaceae</taxon>
        <taxon>Rhodococcus</taxon>
    </lineage>
</organism>
<reference evidence="7 8" key="1">
    <citation type="submission" date="2019-06" db="EMBL/GenBank/DDBJ databases">
        <title>Rhodococcus spaelei sp. nov., isolated from a cave.</title>
        <authorList>
            <person name="Lee S.D."/>
        </authorList>
    </citation>
    <scope>NUCLEOTIDE SEQUENCE [LARGE SCALE GENOMIC DNA]</scope>
    <source>
        <strain evidence="7 8">C9-5</strain>
    </source>
</reference>
<dbReference type="EMBL" id="VIGH01000002">
    <property type="protein sequence ID" value="TQF73884.1"/>
    <property type="molecule type" value="Genomic_DNA"/>
</dbReference>
<feature type="compositionally biased region" description="Low complexity" evidence="5">
    <location>
        <begin position="9"/>
        <end position="31"/>
    </location>
</feature>
<feature type="compositionally biased region" description="Pro residues" evidence="5">
    <location>
        <begin position="32"/>
        <end position="41"/>
    </location>
</feature>
<comment type="subcellular location">
    <subcellularLocation>
        <location evidence="1">Membrane</location>
    </subcellularLocation>
</comment>
<evidence type="ECO:0000256" key="5">
    <source>
        <dbReference type="SAM" id="MobiDB-lite"/>
    </source>
</evidence>
<feature type="transmembrane region" description="Helical" evidence="6">
    <location>
        <begin position="103"/>
        <end position="127"/>
    </location>
</feature>
<dbReference type="Proteomes" id="UP000316256">
    <property type="component" value="Unassembled WGS sequence"/>
</dbReference>